<dbReference type="EMBL" id="CP070608">
    <property type="protein sequence ID" value="QSE97694.1"/>
    <property type="molecule type" value="Genomic_DNA"/>
</dbReference>
<proteinExistence type="predicted"/>
<dbReference type="Proteomes" id="UP000662783">
    <property type="component" value="Chromosome"/>
</dbReference>
<dbReference type="RefSeq" id="WP_205722203.1">
    <property type="nucleotide sequence ID" value="NZ_CP070608.1"/>
</dbReference>
<evidence type="ECO:0000313" key="1">
    <source>
        <dbReference type="EMBL" id="QSE97694.1"/>
    </source>
</evidence>
<evidence type="ECO:0000313" key="2">
    <source>
        <dbReference type="Proteomes" id="UP000662783"/>
    </source>
</evidence>
<reference evidence="1" key="1">
    <citation type="submission" date="2021-02" db="EMBL/GenBank/DDBJ databases">
        <title>Fulvivirga sp. S481 isolated from sea water.</title>
        <authorList>
            <person name="Bae S.S."/>
            <person name="Baek K."/>
        </authorList>
    </citation>
    <scope>NUCLEOTIDE SEQUENCE</scope>
    <source>
        <strain evidence="1">S481</strain>
    </source>
</reference>
<accession>A0A974WFT3</accession>
<organism evidence="1 2">
    <name type="scientific">Fulvivirga lutea</name>
    <dbReference type="NCBI Taxonomy" id="2810512"/>
    <lineage>
        <taxon>Bacteria</taxon>
        <taxon>Pseudomonadati</taxon>
        <taxon>Bacteroidota</taxon>
        <taxon>Cytophagia</taxon>
        <taxon>Cytophagales</taxon>
        <taxon>Fulvivirgaceae</taxon>
        <taxon>Fulvivirga</taxon>
    </lineage>
</organism>
<protein>
    <submittedName>
        <fullName evidence="1">Uncharacterized protein</fullName>
    </submittedName>
</protein>
<dbReference type="AlphaFoldDB" id="A0A974WFT3"/>
<gene>
    <name evidence="1" type="ORF">JR347_00990</name>
</gene>
<name>A0A974WFT3_9BACT</name>
<keyword evidence="2" id="KW-1185">Reference proteome</keyword>
<dbReference type="KEGG" id="fuv:JR347_00990"/>
<sequence>MNNQRRTYSILRIALSVLFLATFGVFTASGHVAPQPSQISIEQVDSSNKNSSGQSAVSVFAPYFSEISRTLDVQFYINYLISYNHHLVVKFTTELNKRYRFNTIAHFRQLNRFHINSEDPFIS</sequence>